<evidence type="ECO:0000259" key="1">
    <source>
        <dbReference type="PROSITE" id="PS51819"/>
    </source>
</evidence>
<dbReference type="Pfam" id="PF22632">
    <property type="entry name" value="BphC_D1"/>
    <property type="match status" value="1"/>
</dbReference>
<proteinExistence type="predicted"/>
<organism evidence="2 3">
    <name type="scientific">Lutimaribacter marinistellae</name>
    <dbReference type="NCBI Taxonomy" id="1820329"/>
    <lineage>
        <taxon>Bacteria</taxon>
        <taxon>Pseudomonadati</taxon>
        <taxon>Pseudomonadota</taxon>
        <taxon>Alphaproteobacteria</taxon>
        <taxon>Rhodobacterales</taxon>
        <taxon>Roseobacteraceae</taxon>
        <taxon>Lutimaribacter</taxon>
    </lineage>
</organism>
<keyword evidence="3" id="KW-1185">Reference proteome</keyword>
<dbReference type="EMBL" id="JBHRXI010000002">
    <property type="protein sequence ID" value="MFC3612818.1"/>
    <property type="molecule type" value="Genomic_DNA"/>
</dbReference>
<name>A0ABV7TFD8_9RHOB</name>
<dbReference type="InterPro" id="IPR004360">
    <property type="entry name" value="Glyas_Fos-R_dOase_dom"/>
</dbReference>
<dbReference type="Gene3D" id="3.10.180.10">
    <property type="entry name" value="2,3-Dihydroxybiphenyl 1,2-Dioxygenase, domain 1"/>
    <property type="match status" value="2"/>
</dbReference>
<reference evidence="3" key="1">
    <citation type="journal article" date="2019" name="Int. J. Syst. Evol. Microbiol.">
        <title>The Global Catalogue of Microorganisms (GCM) 10K type strain sequencing project: providing services to taxonomists for standard genome sequencing and annotation.</title>
        <authorList>
            <consortium name="The Broad Institute Genomics Platform"/>
            <consortium name="The Broad Institute Genome Sequencing Center for Infectious Disease"/>
            <person name="Wu L."/>
            <person name="Ma J."/>
        </authorList>
    </citation>
    <scope>NUCLEOTIDE SEQUENCE [LARGE SCALE GENOMIC DNA]</scope>
    <source>
        <strain evidence="3">KCTC 42911</strain>
    </source>
</reference>
<dbReference type="Proteomes" id="UP001595629">
    <property type="component" value="Unassembled WGS sequence"/>
</dbReference>
<dbReference type="Pfam" id="PF00903">
    <property type="entry name" value="Glyoxalase"/>
    <property type="match status" value="1"/>
</dbReference>
<sequence>MKLNTVYDKVKTGYVVATTTDIDDWKRFGGEALGLHMDVRGPDLLSFRVDDRERRLIIRKGETNDIATIGLEIANEDALETILSRLKERSVDVTEVAGKEADIRGVDRFWKLVGPKKIAVEMFLTARTIATAPEIKPSGFKVDEGGLCHLAITSREPASMLGFWREIFDARTSDQIVEKVPGVELLITFTRFNERHHSIAVAETKGMKMDPMPARIHHMALEVADVHDVIGAYERCRALGYKISMSIGRHTNDHAISFYVQSPSGFDVEFSCDGIRVNDALEDFPEGKVHHGISEWGHLPEGRGIRDEIAQLRRGVSSLFRPEYKVF</sequence>
<dbReference type="SUPFAM" id="SSF54593">
    <property type="entry name" value="Glyoxalase/Bleomycin resistance protein/Dihydroxybiphenyl dioxygenase"/>
    <property type="match status" value="2"/>
</dbReference>
<dbReference type="PROSITE" id="PS51819">
    <property type="entry name" value="VOC"/>
    <property type="match status" value="1"/>
</dbReference>
<protein>
    <submittedName>
        <fullName evidence="2">VOC family protein</fullName>
    </submittedName>
</protein>
<dbReference type="RefSeq" id="WP_386734008.1">
    <property type="nucleotide sequence ID" value="NZ_JBHRXI010000002.1"/>
</dbReference>
<gene>
    <name evidence="2" type="ORF">ACFORG_03510</name>
</gene>
<accession>A0ABV7TFD8</accession>
<comment type="caution">
    <text evidence="2">The sequence shown here is derived from an EMBL/GenBank/DDBJ whole genome shotgun (WGS) entry which is preliminary data.</text>
</comment>
<feature type="domain" description="VOC" evidence="1">
    <location>
        <begin position="146"/>
        <end position="273"/>
    </location>
</feature>
<evidence type="ECO:0000313" key="2">
    <source>
        <dbReference type="EMBL" id="MFC3612818.1"/>
    </source>
</evidence>
<evidence type="ECO:0000313" key="3">
    <source>
        <dbReference type="Proteomes" id="UP001595629"/>
    </source>
</evidence>
<dbReference type="InterPro" id="IPR037523">
    <property type="entry name" value="VOC_core"/>
</dbReference>
<dbReference type="InterPro" id="IPR029068">
    <property type="entry name" value="Glyas_Bleomycin-R_OHBP_Dase"/>
</dbReference>